<dbReference type="PANTHER" id="PTHR21646:SF14">
    <property type="entry name" value="FI05488P"/>
    <property type="match status" value="1"/>
</dbReference>
<feature type="region of interest" description="Disordered" evidence="3">
    <location>
        <begin position="947"/>
        <end position="968"/>
    </location>
</feature>
<dbReference type="PROSITE" id="PS50235">
    <property type="entry name" value="USP_3"/>
    <property type="match status" value="1"/>
</dbReference>
<dbReference type="InterPro" id="IPR050185">
    <property type="entry name" value="Ub_carboxyl-term_hydrolase"/>
</dbReference>
<evidence type="ECO:0000313" key="6">
    <source>
        <dbReference type="EMBL" id="CAF1404617.1"/>
    </source>
</evidence>
<dbReference type="PANTHER" id="PTHR21646">
    <property type="entry name" value="UBIQUITIN CARBOXYL-TERMINAL HYDROLASE"/>
    <property type="match status" value="1"/>
</dbReference>
<dbReference type="GO" id="GO:0016579">
    <property type="term" value="P:protein deubiquitination"/>
    <property type="evidence" value="ECO:0007669"/>
    <property type="project" value="InterPro"/>
</dbReference>
<reference evidence="6" key="1">
    <citation type="submission" date="2021-02" db="EMBL/GenBank/DDBJ databases">
        <authorList>
            <person name="Nowell W R."/>
        </authorList>
    </citation>
    <scope>NUCLEOTIDE SEQUENCE</scope>
</reference>
<dbReference type="CDD" id="cd02674">
    <property type="entry name" value="Peptidase_C19R"/>
    <property type="match status" value="1"/>
</dbReference>
<dbReference type="EMBL" id="CAJNOH010000983">
    <property type="protein sequence ID" value="CAF1158947.1"/>
    <property type="molecule type" value="Genomic_DNA"/>
</dbReference>
<proteinExistence type="predicted"/>
<dbReference type="AlphaFoldDB" id="A0A815L5M0"/>
<dbReference type="PROSITE" id="PS00972">
    <property type="entry name" value="USP_1"/>
    <property type="match status" value="1"/>
</dbReference>
<dbReference type="GO" id="GO:0004843">
    <property type="term" value="F:cysteine-type deubiquitinase activity"/>
    <property type="evidence" value="ECO:0007669"/>
    <property type="project" value="UniProtKB-EC"/>
</dbReference>
<dbReference type="InterPro" id="IPR028889">
    <property type="entry name" value="USP"/>
</dbReference>
<dbReference type="EC" id="3.4.19.12" evidence="2"/>
<name>A0A815L5M0_9BILA</name>
<organism evidence="6 7">
    <name type="scientific">Rotaria sordida</name>
    <dbReference type="NCBI Taxonomy" id="392033"/>
    <lineage>
        <taxon>Eukaryota</taxon>
        <taxon>Metazoa</taxon>
        <taxon>Spiralia</taxon>
        <taxon>Gnathifera</taxon>
        <taxon>Rotifera</taxon>
        <taxon>Eurotatoria</taxon>
        <taxon>Bdelloidea</taxon>
        <taxon>Philodinida</taxon>
        <taxon>Philodinidae</taxon>
        <taxon>Rotaria</taxon>
    </lineage>
</organism>
<evidence type="ECO:0000256" key="1">
    <source>
        <dbReference type="ARBA" id="ARBA00000707"/>
    </source>
</evidence>
<accession>A0A815L5M0</accession>
<dbReference type="InterPro" id="IPR038765">
    <property type="entry name" value="Papain-like_cys_pep_sf"/>
</dbReference>
<comment type="caution">
    <text evidence="6">The sequence shown here is derived from an EMBL/GenBank/DDBJ whole genome shotgun (WGS) entry which is preliminary data.</text>
</comment>
<gene>
    <name evidence="6" type="ORF">JXQ802_LOCUS34910</name>
    <name evidence="5" type="ORF">PYM288_LOCUS22633</name>
</gene>
<dbReference type="SUPFAM" id="SSF54001">
    <property type="entry name" value="Cysteine proteinases"/>
    <property type="match status" value="1"/>
</dbReference>
<dbReference type="EMBL" id="CAJNOL010001691">
    <property type="protein sequence ID" value="CAF1404617.1"/>
    <property type="molecule type" value="Genomic_DNA"/>
</dbReference>
<keyword evidence="7" id="KW-1185">Reference proteome</keyword>
<feature type="compositionally biased region" description="Low complexity" evidence="3">
    <location>
        <begin position="868"/>
        <end position="886"/>
    </location>
</feature>
<dbReference type="InterPro" id="IPR001394">
    <property type="entry name" value="Peptidase_C19_UCH"/>
</dbReference>
<dbReference type="Gene3D" id="3.90.70.10">
    <property type="entry name" value="Cysteine proteinases"/>
    <property type="match status" value="2"/>
</dbReference>
<evidence type="ECO:0000259" key="4">
    <source>
        <dbReference type="PROSITE" id="PS50235"/>
    </source>
</evidence>
<dbReference type="Pfam" id="PF00443">
    <property type="entry name" value="UCH"/>
    <property type="match status" value="1"/>
</dbReference>
<evidence type="ECO:0000313" key="7">
    <source>
        <dbReference type="Proteomes" id="UP000663870"/>
    </source>
</evidence>
<dbReference type="InterPro" id="IPR018200">
    <property type="entry name" value="USP_CS"/>
</dbReference>
<evidence type="ECO:0000313" key="5">
    <source>
        <dbReference type="EMBL" id="CAF1158947.1"/>
    </source>
</evidence>
<dbReference type="Proteomes" id="UP000663854">
    <property type="component" value="Unassembled WGS sequence"/>
</dbReference>
<feature type="region of interest" description="Disordered" evidence="3">
    <location>
        <begin position="864"/>
        <end position="888"/>
    </location>
</feature>
<evidence type="ECO:0000256" key="2">
    <source>
        <dbReference type="ARBA" id="ARBA00012759"/>
    </source>
</evidence>
<sequence>MVQHCVNAASTDFISYNSKKQRDAADVVGSKSFSINNNNNTLHHHIRTLGSMQSGSLDFVSNVLPLTTHSYSPISTEQIQSDSPSYYKTNTTISSSSSGYESVLSNTSKSRRSFFSRLKRLINFPSTKKSSDYQISNVNNSNEQNLNNSTSPILFNNLNSTSGINNYNNNNNTNAINLNENRRNSLTRLDIRRKSTRRTLSPATQHIPFLYGLKNCGNTCFINAIVQCLCHTEPLALYILRKGYEIDMRNIKNAILDYQHSSTSQPHGFKVTKSFVQIFQALWNNSSNTTSKLSYDFKTTIGNLNRQYSGNDQNDAQEFLLFLINTIHDELNLVTNGRIRQQPKNSFSSTTISSQSSSSLASVELARRAWSDYTDANQSIITLTFSAQLHSTLRCNQCKQESKTFEPYLLLSLPIPQKIIKPVFITVVFLNQSPKQLQIGLCLPVTNTVKDVREAIAQQSNLDPNDLALVEIQQQNGFSQVFHDTEPMSRLTHDIYAIQFPSSITESNEHVASVTESTNQSLSNNSYVNILVLNRVRLNSGLVQRFGAPIAVRVPRESNYRALQLSIIKAQRSMIRDEAMEYAQEFVVFQLSLIDQYQSTIGETIKKEYPIPYDIQWPLYLEKIVEILDAYDGPGLGPSHIQVYANWHEKYLGQFISKWGSNDDKPDIHQSVAQARAALHQPSSSLISLADCFSLFTQSESLNHDDAWMCTHCRRKENGTVKNLKIATLPPVLIIHLKRFCQTKMSNSKLVYPVQFPLVGLDVRKFLSTKKNNEQLNNDDSGADDDQQDLIDYQQQKQYGLYDLFAVCNHRGSMSNGHYTAYCKNPVTGKWFCYDDHLVSELDPSRVCTPDAYILFYRCHDTPPSPPSESITKSSSSHSQQQQQQQIDSTVNDFDERLNLYYSSPPSNPQSLKIDDDLMWPLINDKQRHYTLEPPLPLPRKFLTPLPSSSSQDEFSLVQPVPCPMPRTRKPQYKIDTGILPSQIILPPSPPMRRQPMIPTVNYVYPISSTPLDHIIEPLNDFYSPSQRYNNIERLDPWSHYNSQRYSDSEHEHTVVYPRKFLR</sequence>
<protein>
    <recommendedName>
        <fullName evidence="2">ubiquitinyl hydrolase 1</fullName>
        <ecNumber evidence="2">3.4.19.12</ecNumber>
    </recommendedName>
</protein>
<comment type="catalytic activity">
    <reaction evidence="1">
        <text>Thiol-dependent hydrolysis of ester, thioester, amide, peptide and isopeptide bonds formed by the C-terminal Gly of ubiquitin (a 76-residue protein attached to proteins as an intracellular targeting signal).</text>
        <dbReference type="EC" id="3.4.19.12"/>
    </reaction>
</comment>
<evidence type="ECO:0000256" key="3">
    <source>
        <dbReference type="SAM" id="MobiDB-lite"/>
    </source>
</evidence>
<dbReference type="PROSITE" id="PS00973">
    <property type="entry name" value="USP_2"/>
    <property type="match status" value="1"/>
</dbReference>
<feature type="domain" description="USP" evidence="4">
    <location>
        <begin position="211"/>
        <end position="860"/>
    </location>
</feature>
<dbReference type="Proteomes" id="UP000663870">
    <property type="component" value="Unassembled WGS sequence"/>
</dbReference>